<dbReference type="PANTHER" id="PTHR38546:SF3">
    <property type="entry name" value="DNA BINDING PROTEIN"/>
    <property type="match status" value="1"/>
</dbReference>
<dbReference type="SUPFAM" id="SSF47459">
    <property type="entry name" value="HLH, helix-loop-helix DNA-binding domain"/>
    <property type="match status" value="1"/>
</dbReference>
<evidence type="ECO:0000256" key="3">
    <source>
        <dbReference type="ARBA" id="ARBA00023163"/>
    </source>
</evidence>
<keyword evidence="1" id="KW-0341">Growth regulation</keyword>
<organism evidence="5 6">
    <name type="scientific">Nelumbo nucifera</name>
    <name type="common">Sacred lotus</name>
    <dbReference type="NCBI Taxonomy" id="4432"/>
    <lineage>
        <taxon>Eukaryota</taxon>
        <taxon>Viridiplantae</taxon>
        <taxon>Streptophyta</taxon>
        <taxon>Embryophyta</taxon>
        <taxon>Tracheophyta</taxon>
        <taxon>Spermatophyta</taxon>
        <taxon>Magnoliopsida</taxon>
        <taxon>Proteales</taxon>
        <taxon>Nelumbonaceae</taxon>
        <taxon>Nelumbo</taxon>
    </lineage>
</organism>
<dbReference type="InterPro" id="IPR044172">
    <property type="entry name" value="ILI2-like"/>
</dbReference>
<dbReference type="PANTHER" id="PTHR38546">
    <property type="entry name" value="DNA BINDING PROTEIN"/>
    <property type="match status" value="1"/>
</dbReference>
<evidence type="ECO:0000256" key="1">
    <source>
        <dbReference type="ARBA" id="ARBA00022604"/>
    </source>
</evidence>
<dbReference type="PROSITE" id="PS50888">
    <property type="entry name" value="BHLH"/>
    <property type="match status" value="1"/>
</dbReference>
<accession>A0A822YQP6</accession>
<keyword evidence="3" id="KW-0804">Transcription</keyword>
<sequence length="115" mass="13026">MSGRRSRASTLTQDEINDLVLQLRALLPEIRQRGTTGETITPNSHHLGTIKLLLDNLSVYVEQVTMLEILKEACNYIKRLHREVDGLSQRLSDLMASVNTNSPEADILRNLLMQE</sequence>
<feature type="domain" description="BHLH" evidence="4">
    <location>
        <begin position="1"/>
        <end position="80"/>
    </location>
</feature>
<dbReference type="GO" id="GO:0046983">
    <property type="term" value="F:protein dimerization activity"/>
    <property type="evidence" value="ECO:0007669"/>
    <property type="project" value="InterPro"/>
</dbReference>
<keyword evidence="2" id="KW-0805">Transcription regulation</keyword>
<dbReference type="InterPro" id="IPR036638">
    <property type="entry name" value="HLH_DNA-bd_sf"/>
</dbReference>
<evidence type="ECO:0000313" key="6">
    <source>
        <dbReference type="Proteomes" id="UP000607653"/>
    </source>
</evidence>
<reference evidence="5 6" key="1">
    <citation type="journal article" date="2020" name="Mol. Biol. Evol.">
        <title>Distinct Expression and Methylation Patterns for Genes with Different Fates following a Single Whole-Genome Duplication in Flowering Plants.</title>
        <authorList>
            <person name="Shi T."/>
            <person name="Rahmani R.S."/>
            <person name="Gugger P.F."/>
            <person name="Wang M."/>
            <person name="Li H."/>
            <person name="Zhang Y."/>
            <person name="Li Z."/>
            <person name="Wang Q."/>
            <person name="Van de Peer Y."/>
            <person name="Marchal K."/>
            <person name="Chen J."/>
        </authorList>
    </citation>
    <scope>NUCLEOTIDE SEQUENCE [LARGE SCALE GENOMIC DNA]</scope>
    <source>
        <tissue evidence="5">Leaf</tissue>
    </source>
</reference>
<comment type="caution">
    <text evidence="5">The sequence shown here is derived from an EMBL/GenBank/DDBJ whole genome shotgun (WGS) entry which is preliminary data.</text>
</comment>
<protein>
    <recommendedName>
        <fullName evidence="4">BHLH domain-containing protein</fullName>
    </recommendedName>
</protein>
<keyword evidence="6" id="KW-1185">Reference proteome</keyword>
<evidence type="ECO:0000259" key="4">
    <source>
        <dbReference type="PROSITE" id="PS50888"/>
    </source>
</evidence>
<evidence type="ECO:0000313" key="5">
    <source>
        <dbReference type="EMBL" id="DAD34837.1"/>
    </source>
</evidence>
<dbReference type="Proteomes" id="UP000607653">
    <property type="component" value="Unassembled WGS sequence"/>
</dbReference>
<gene>
    <name evidence="5" type="ORF">HUJ06_005477</name>
</gene>
<dbReference type="InterPro" id="IPR044293">
    <property type="entry name" value="PRE"/>
</dbReference>
<dbReference type="Pfam" id="PF23174">
    <property type="entry name" value="bHLH_ILI"/>
    <property type="match status" value="1"/>
</dbReference>
<proteinExistence type="predicted"/>
<dbReference type="AlphaFoldDB" id="A0A822YQP6"/>
<evidence type="ECO:0000256" key="2">
    <source>
        <dbReference type="ARBA" id="ARBA00023015"/>
    </source>
</evidence>
<dbReference type="GO" id="GO:0040008">
    <property type="term" value="P:regulation of growth"/>
    <property type="evidence" value="ECO:0007669"/>
    <property type="project" value="InterPro"/>
</dbReference>
<dbReference type="GO" id="GO:0006355">
    <property type="term" value="P:regulation of DNA-templated transcription"/>
    <property type="evidence" value="ECO:0007669"/>
    <property type="project" value="InterPro"/>
</dbReference>
<name>A0A822YQP6_NELNU</name>
<dbReference type="InterPro" id="IPR011598">
    <property type="entry name" value="bHLH_dom"/>
</dbReference>
<dbReference type="Gene3D" id="4.10.280.10">
    <property type="entry name" value="Helix-loop-helix DNA-binding domain"/>
    <property type="match status" value="1"/>
</dbReference>
<dbReference type="EMBL" id="DUZY01000004">
    <property type="protein sequence ID" value="DAD34837.1"/>
    <property type="molecule type" value="Genomic_DNA"/>
</dbReference>